<proteinExistence type="predicted"/>
<dbReference type="EMBL" id="WIGO01000031">
    <property type="protein sequence ID" value="KAF6836557.1"/>
    <property type="molecule type" value="Genomic_DNA"/>
</dbReference>
<name>A0A8H6KRV6_9PEZI</name>
<comment type="caution">
    <text evidence="1">The sequence shown here is derived from an EMBL/GenBank/DDBJ whole genome shotgun (WGS) entry which is preliminary data.</text>
</comment>
<dbReference type="AlphaFoldDB" id="A0A8H6KRV6"/>
<reference evidence="1" key="1">
    <citation type="journal article" date="2020" name="Phytopathology">
        <title>Genome Sequence Resources of Colletotrichum truncatum, C. plurivorum, C. musicola, and C. sojae: Four Species Pathogenic to Soybean (Glycine max).</title>
        <authorList>
            <person name="Rogerio F."/>
            <person name="Boufleur T.R."/>
            <person name="Ciampi-Guillardi M."/>
            <person name="Sukno S.A."/>
            <person name="Thon M.R."/>
            <person name="Massola Junior N.S."/>
            <person name="Baroncelli R."/>
        </authorList>
    </citation>
    <scope>NUCLEOTIDE SEQUENCE</scope>
    <source>
        <strain evidence="1">LFN00145</strain>
    </source>
</reference>
<evidence type="ECO:0000313" key="1">
    <source>
        <dbReference type="EMBL" id="KAF6836557.1"/>
    </source>
</evidence>
<organism evidence="1 2">
    <name type="scientific">Colletotrichum plurivorum</name>
    <dbReference type="NCBI Taxonomy" id="2175906"/>
    <lineage>
        <taxon>Eukaryota</taxon>
        <taxon>Fungi</taxon>
        <taxon>Dikarya</taxon>
        <taxon>Ascomycota</taxon>
        <taxon>Pezizomycotina</taxon>
        <taxon>Sordariomycetes</taxon>
        <taxon>Hypocreomycetidae</taxon>
        <taxon>Glomerellales</taxon>
        <taxon>Glomerellaceae</taxon>
        <taxon>Colletotrichum</taxon>
        <taxon>Colletotrichum orchidearum species complex</taxon>
    </lineage>
</organism>
<dbReference type="Proteomes" id="UP000654918">
    <property type="component" value="Unassembled WGS sequence"/>
</dbReference>
<accession>A0A8H6KRV6</accession>
<protein>
    <submittedName>
        <fullName evidence="1">Uncharacterized protein</fullName>
    </submittedName>
</protein>
<keyword evidence="2" id="KW-1185">Reference proteome</keyword>
<evidence type="ECO:0000313" key="2">
    <source>
        <dbReference type="Proteomes" id="UP000654918"/>
    </source>
</evidence>
<sequence>MIGEQACRATGRRWEFWCDSREGKAESACCCFESRRQSAIRAPRCWGKINMVVHYLVRRSGRRLKGDMVQGVTQPPYVELPHEFPPSSFNNGWAALMVSSANHQRAGLAIV</sequence>
<gene>
    <name evidence="1" type="ORF">CPLU01_03592</name>
</gene>